<evidence type="ECO:0000259" key="17">
    <source>
        <dbReference type="PROSITE" id="PS50126"/>
    </source>
</evidence>
<evidence type="ECO:0000256" key="13">
    <source>
        <dbReference type="ARBA" id="ARBA00050524"/>
    </source>
</evidence>
<keyword evidence="5" id="KW-0963">Cytoplasm</keyword>
<evidence type="ECO:0000313" key="19">
    <source>
        <dbReference type="Proteomes" id="UP000680866"/>
    </source>
</evidence>
<evidence type="ECO:0000256" key="12">
    <source>
        <dbReference type="ARBA" id="ARBA00022884"/>
    </source>
</evidence>
<feature type="compositionally biased region" description="Acidic residues" evidence="16">
    <location>
        <begin position="267"/>
        <end position="291"/>
    </location>
</feature>
<dbReference type="CDD" id="cd04453">
    <property type="entry name" value="S1_RNase_E"/>
    <property type="match status" value="1"/>
</dbReference>
<feature type="compositionally biased region" description="Low complexity" evidence="16">
    <location>
        <begin position="37"/>
        <end position="69"/>
    </location>
</feature>
<sequence length="967" mass="104032">MLDNEPEGGERTGSQPAAETAETTPVRRTRTTRRRAGTAAAAEQPAAESAATPEAAAAPEVAAEQPPVKAVRRRRKAVVTDQPDDPSVSAQDAANTPDVTESGAAEAPAAPVKATRTRRKKAVPAAAEAAVEAAAEAPVVAATAATTDPAPVGAVGEPVVPPAPEAGPPATAPAEAEPVEEAPRTRRRRAALSAPTVLFMAPEPEEPQPRRRRAAAVEPVGAAPAAVEPAAVEPAAAPEGDETAEEAAEPTRRRRRGRRTAEVAETVTEEPAAEEEAEEAEDEDEDEETDETGAVRRRRRRGRRGRGRGKGGADEGDEDDEESAEAQTDEDDEESGEGDEEGEGLTRRRRRRRRKGAGDVESAAEDGVHTVVRIREPRRTTDEVQGVSGSTRLEAKRQRRRDGREQRRTRPPILSESEFLARREAVDRVMVVRQRGDRTQIAVLEDGVLVEHYVTRASAGTMAGNVYLGKVQNVLPSMEAAFVDVGRGRNAVLYAGEVNWDSTGLEGRARSIEQALRSGDSVLVQVTKDPIGHKGARLTSHIALSGRHLVYVPGGNASGISRKLPDNERKRLRDILKKLIPEGAGVIVRTAAEGATEDELARDVKRLQAQWEDIQAKAAQGGAPALLSEEPDLVIRVVRDLFNEDFRELVVQGDGAYEMVESYLAHVSPDLVNRLRRHTAVVDVFAELRIDEQILKGLDRKVFLPSGGHLVIDRTEAMTVVDVNTGKYTGAGGNLEETVTRNNLEAAEEIVRQLRLRDLGGIVVIDFIDMVLESNRELVLRRLTECLGRDRTKHQVTEITSLGLVQMTRKRIGAGLLEAFSETCDCCKGRGLIIHTEPVPEKPKTGGAAERVKAVAAAPAAPATTTPPAPAATTSGTTRRRGRKVTVAEPAPPPVSEYEDTMGYDLSRYETETSNGVVETPPVEPARLAGADDPDAVDESGEGDDDESGSTGRRRARRGSTRRRTRP</sequence>
<keyword evidence="12" id="KW-0694">RNA-binding</keyword>
<feature type="domain" description="S1 motif" evidence="17">
    <location>
        <begin position="464"/>
        <end position="547"/>
    </location>
</feature>
<feature type="compositionally biased region" description="Acidic residues" evidence="16">
    <location>
        <begin position="932"/>
        <end position="948"/>
    </location>
</feature>
<evidence type="ECO:0000256" key="4">
    <source>
        <dbReference type="ARBA" id="ARBA00005522"/>
    </source>
</evidence>
<dbReference type="EC" id="3.1.26.12" evidence="14"/>
<evidence type="ECO:0000256" key="3">
    <source>
        <dbReference type="ARBA" id="ARBA00004496"/>
    </source>
</evidence>
<evidence type="ECO:0000256" key="1">
    <source>
        <dbReference type="ARBA" id="ARBA00001946"/>
    </source>
</evidence>
<feature type="compositionally biased region" description="Acidic residues" evidence="16">
    <location>
        <begin position="314"/>
        <end position="343"/>
    </location>
</feature>
<accession>A0A810MRI2</accession>
<dbReference type="FunFam" id="2.40.50.140:FF:000066">
    <property type="entry name" value="Ribonuclease E"/>
    <property type="match status" value="1"/>
</dbReference>
<dbReference type="SMART" id="SM00316">
    <property type="entry name" value="S1"/>
    <property type="match status" value="1"/>
</dbReference>
<evidence type="ECO:0000256" key="15">
    <source>
        <dbReference type="ARBA" id="ARBA00072999"/>
    </source>
</evidence>
<evidence type="ECO:0000256" key="9">
    <source>
        <dbReference type="ARBA" id="ARBA00022801"/>
    </source>
</evidence>
<dbReference type="GO" id="GO:0008033">
    <property type="term" value="P:tRNA processing"/>
    <property type="evidence" value="ECO:0007669"/>
    <property type="project" value="UniProtKB-KW"/>
</dbReference>
<evidence type="ECO:0000256" key="6">
    <source>
        <dbReference type="ARBA" id="ARBA00022664"/>
    </source>
</evidence>
<evidence type="ECO:0000256" key="16">
    <source>
        <dbReference type="SAM" id="MobiDB-lite"/>
    </source>
</evidence>
<dbReference type="GO" id="GO:0006364">
    <property type="term" value="P:rRNA processing"/>
    <property type="evidence" value="ECO:0007669"/>
    <property type="project" value="TreeGrafter"/>
</dbReference>
<evidence type="ECO:0000256" key="7">
    <source>
        <dbReference type="ARBA" id="ARBA00022694"/>
    </source>
</evidence>
<feature type="compositionally biased region" description="Low complexity" evidence="16">
    <location>
        <begin position="104"/>
        <end position="114"/>
    </location>
</feature>
<keyword evidence="6" id="KW-0507">mRNA processing</keyword>
<comment type="catalytic activity">
    <reaction evidence="13">
        <text>Endonucleolytic cleavage of single-stranded RNA in A- and U-rich regions.</text>
        <dbReference type="EC" id="3.1.26.12"/>
    </reaction>
</comment>
<evidence type="ECO:0000256" key="11">
    <source>
        <dbReference type="ARBA" id="ARBA00022842"/>
    </source>
</evidence>
<protein>
    <recommendedName>
        <fullName evidence="15">Ribonuclease E</fullName>
        <ecNumber evidence="14">3.1.26.12</ecNumber>
    </recommendedName>
</protein>
<feature type="compositionally biased region" description="Basic and acidic residues" evidence="16">
    <location>
        <begin position="373"/>
        <end position="382"/>
    </location>
</feature>
<feature type="compositionally biased region" description="Pro residues" evidence="16">
    <location>
        <begin position="159"/>
        <end position="171"/>
    </location>
</feature>
<dbReference type="Pfam" id="PF10150">
    <property type="entry name" value="RNase_E_G"/>
    <property type="match status" value="1"/>
</dbReference>
<dbReference type="PROSITE" id="PS50126">
    <property type="entry name" value="S1"/>
    <property type="match status" value="1"/>
</dbReference>
<feature type="region of interest" description="Disordered" evidence="16">
    <location>
        <begin position="858"/>
        <end position="967"/>
    </location>
</feature>
<gene>
    <name evidence="18" type="ORF">Prubr_08480</name>
</gene>
<keyword evidence="19" id="KW-1185">Reference proteome</keyword>
<dbReference type="Proteomes" id="UP000680866">
    <property type="component" value="Chromosome"/>
</dbReference>
<keyword evidence="9" id="KW-0378">Hydrolase</keyword>
<dbReference type="EMBL" id="AP023359">
    <property type="protein sequence ID" value="BCJ63827.1"/>
    <property type="molecule type" value="Genomic_DNA"/>
</dbReference>
<dbReference type="GO" id="GO:0006397">
    <property type="term" value="P:mRNA processing"/>
    <property type="evidence" value="ECO:0007669"/>
    <property type="project" value="UniProtKB-KW"/>
</dbReference>
<feature type="compositionally biased region" description="Basic residues" evidence="16">
    <location>
        <begin position="27"/>
        <end position="36"/>
    </location>
</feature>
<dbReference type="SUPFAM" id="SSF50249">
    <property type="entry name" value="Nucleic acid-binding proteins"/>
    <property type="match status" value="1"/>
</dbReference>
<dbReference type="GO" id="GO:0046872">
    <property type="term" value="F:metal ion binding"/>
    <property type="evidence" value="ECO:0007669"/>
    <property type="project" value="UniProtKB-KW"/>
</dbReference>
<dbReference type="InterPro" id="IPR003029">
    <property type="entry name" value="S1_domain"/>
</dbReference>
<dbReference type="PANTHER" id="PTHR30001:SF0">
    <property type="entry name" value="RIBONUCLEASE G"/>
    <property type="match status" value="1"/>
</dbReference>
<feature type="compositionally biased region" description="Low complexity" evidence="16">
    <location>
        <begin position="149"/>
        <end position="158"/>
    </location>
</feature>
<dbReference type="NCBIfam" id="TIGR00757">
    <property type="entry name" value="RNaseEG"/>
    <property type="match status" value="1"/>
</dbReference>
<feature type="compositionally biased region" description="Low complexity" evidence="16">
    <location>
        <begin position="15"/>
        <end position="26"/>
    </location>
</feature>
<organism evidence="18 19">
    <name type="scientific">Polymorphospora rubra</name>
    <dbReference type="NCBI Taxonomy" id="338584"/>
    <lineage>
        <taxon>Bacteria</taxon>
        <taxon>Bacillati</taxon>
        <taxon>Actinomycetota</taxon>
        <taxon>Actinomycetes</taxon>
        <taxon>Micromonosporales</taxon>
        <taxon>Micromonosporaceae</taxon>
        <taxon>Polymorphospora</taxon>
    </lineage>
</organism>
<feature type="compositionally biased region" description="Basic residues" evidence="16">
    <location>
        <begin position="295"/>
        <end position="309"/>
    </location>
</feature>
<dbReference type="GO" id="GO:0005737">
    <property type="term" value="C:cytoplasm"/>
    <property type="evidence" value="ECO:0007669"/>
    <property type="project" value="UniProtKB-SubCell"/>
</dbReference>
<dbReference type="InterPro" id="IPR012340">
    <property type="entry name" value="NA-bd_OB-fold"/>
</dbReference>
<comment type="cofactor">
    <cofactor evidence="2">
        <name>Zn(2+)</name>
        <dbReference type="ChEBI" id="CHEBI:29105"/>
    </cofactor>
</comment>
<name>A0A810MRI2_9ACTN</name>
<dbReference type="AlphaFoldDB" id="A0A810MRI2"/>
<feature type="compositionally biased region" description="Low complexity" evidence="16">
    <location>
        <begin position="216"/>
        <end position="238"/>
    </location>
</feature>
<dbReference type="GO" id="GO:0003723">
    <property type="term" value="F:RNA binding"/>
    <property type="evidence" value="ECO:0007669"/>
    <property type="project" value="UniProtKB-KW"/>
</dbReference>
<feature type="region of interest" description="Disordered" evidence="16">
    <location>
        <begin position="1"/>
        <end position="128"/>
    </location>
</feature>
<keyword evidence="7" id="KW-0819">tRNA processing</keyword>
<feature type="region of interest" description="Disordered" evidence="16">
    <location>
        <begin position="149"/>
        <end position="412"/>
    </location>
</feature>
<dbReference type="Gene3D" id="2.40.50.140">
    <property type="entry name" value="Nucleic acid-binding proteins"/>
    <property type="match status" value="1"/>
</dbReference>
<keyword evidence="11" id="KW-0460">Magnesium</keyword>
<evidence type="ECO:0000256" key="2">
    <source>
        <dbReference type="ARBA" id="ARBA00001947"/>
    </source>
</evidence>
<evidence type="ECO:0000256" key="14">
    <source>
        <dbReference type="ARBA" id="ARBA00066879"/>
    </source>
</evidence>
<dbReference type="InterPro" id="IPR019307">
    <property type="entry name" value="RNA-bd_AU-1/RNase_E/G"/>
</dbReference>
<dbReference type="KEGG" id="pry:Prubr_08480"/>
<evidence type="ECO:0000256" key="5">
    <source>
        <dbReference type="ARBA" id="ARBA00022490"/>
    </source>
</evidence>
<dbReference type="PANTHER" id="PTHR30001">
    <property type="entry name" value="RIBONUCLEASE"/>
    <property type="match status" value="1"/>
</dbReference>
<feature type="compositionally biased region" description="Acidic residues" evidence="16">
    <location>
        <begin position="239"/>
        <end position="248"/>
    </location>
</feature>
<feature type="compositionally biased region" description="Polar residues" evidence="16">
    <location>
        <begin position="88"/>
        <end position="99"/>
    </location>
</feature>
<dbReference type="InterPro" id="IPR004659">
    <property type="entry name" value="RNase_E/G"/>
</dbReference>
<comment type="subcellular location">
    <subcellularLocation>
        <location evidence="3">Cytoplasm</location>
    </subcellularLocation>
</comment>
<evidence type="ECO:0000256" key="8">
    <source>
        <dbReference type="ARBA" id="ARBA00022723"/>
    </source>
</evidence>
<feature type="compositionally biased region" description="Basic residues" evidence="16">
    <location>
        <begin position="952"/>
        <end position="967"/>
    </location>
</feature>
<keyword evidence="8" id="KW-0479">Metal-binding</keyword>
<proteinExistence type="inferred from homology"/>
<dbReference type="RefSeq" id="WP_212821825.1">
    <property type="nucleotide sequence ID" value="NZ_AP023359.1"/>
</dbReference>
<comment type="similarity">
    <text evidence="4">Belongs to the RNase E/G family.</text>
</comment>
<keyword evidence="10" id="KW-0862">Zinc</keyword>
<reference evidence="18" key="1">
    <citation type="submission" date="2020-08" db="EMBL/GenBank/DDBJ databases">
        <title>Whole genome shotgun sequence of Polymorphospora rubra NBRC 101157.</title>
        <authorList>
            <person name="Komaki H."/>
            <person name="Tamura T."/>
        </authorList>
    </citation>
    <scope>NUCLEOTIDE SEQUENCE</scope>
    <source>
        <strain evidence="18">NBRC 101157</strain>
    </source>
</reference>
<comment type="cofactor">
    <cofactor evidence="1">
        <name>Mg(2+)</name>
        <dbReference type="ChEBI" id="CHEBI:18420"/>
    </cofactor>
</comment>
<dbReference type="GO" id="GO:0008995">
    <property type="term" value="F:ribonuclease E activity"/>
    <property type="evidence" value="ECO:0007669"/>
    <property type="project" value="UniProtKB-EC"/>
</dbReference>
<evidence type="ECO:0000313" key="18">
    <source>
        <dbReference type="EMBL" id="BCJ63827.1"/>
    </source>
</evidence>
<evidence type="ECO:0000256" key="10">
    <source>
        <dbReference type="ARBA" id="ARBA00022833"/>
    </source>
</evidence>